<gene>
    <name evidence="2" type="ORF">ERS007739_01910</name>
</gene>
<accession>A0A916LAJ3</accession>
<feature type="compositionally biased region" description="Polar residues" evidence="1">
    <location>
        <begin position="11"/>
        <end position="20"/>
    </location>
</feature>
<name>A0A916LAJ3_MYCTX</name>
<comment type="caution">
    <text evidence="2">The sequence shown here is derived from an EMBL/GenBank/DDBJ whole genome shotgun (WGS) entry which is preliminary data.</text>
</comment>
<dbReference type="EMBL" id="CSBK01000806">
    <property type="protein sequence ID" value="COX94018.1"/>
    <property type="molecule type" value="Genomic_DNA"/>
</dbReference>
<sequence length="45" mass="4664">MDNPMPAPRTTRYSDCSSGGVHSSICDISRNATAISAIPATGKIL</sequence>
<evidence type="ECO:0000313" key="2">
    <source>
        <dbReference type="EMBL" id="COX94018.1"/>
    </source>
</evidence>
<feature type="region of interest" description="Disordered" evidence="1">
    <location>
        <begin position="1"/>
        <end position="20"/>
    </location>
</feature>
<evidence type="ECO:0000256" key="1">
    <source>
        <dbReference type="SAM" id="MobiDB-lite"/>
    </source>
</evidence>
<dbReference type="Proteomes" id="UP000039021">
    <property type="component" value="Unassembled WGS sequence"/>
</dbReference>
<evidence type="ECO:0000313" key="3">
    <source>
        <dbReference type="Proteomes" id="UP000039021"/>
    </source>
</evidence>
<dbReference type="AlphaFoldDB" id="A0A916LAJ3"/>
<organism evidence="2 3">
    <name type="scientific">Mycobacterium tuberculosis</name>
    <dbReference type="NCBI Taxonomy" id="1773"/>
    <lineage>
        <taxon>Bacteria</taxon>
        <taxon>Bacillati</taxon>
        <taxon>Actinomycetota</taxon>
        <taxon>Actinomycetes</taxon>
        <taxon>Mycobacteriales</taxon>
        <taxon>Mycobacteriaceae</taxon>
        <taxon>Mycobacterium</taxon>
        <taxon>Mycobacterium tuberculosis complex</taxon>
    </lineage>
</organism>
<protein>
    <submittedName>
        <fullName evidence="2">Uncharacterized protein</fullName>
    </submittedName>
</protein>
<proteinExistence type="predicted"/>
<reference evidence="3" key="1">
    <citation type="submission" date="2015-03" db="EMBL/GenBank/DDBJ databases">
        <authorList>
            <consortium name="Pathogen Informatics"/>
        </authorList>
    </citation>
    <scope>NUCLEOTIDE SEQUENCE [LARGE SCALE GENOMIC DNA]</scope>
    <source>
        <strain evidence="3">N09902308</strain>
    </source>
</reference>